<feature type="region of interest" description="Disordered" evidence="1">
    <location>
        <begin position="409"/>
        <end position="429"/>
    </location>
</feature>
<proteinExistence type="predicted"/>
<name>A0A9P5SJ32_9FUNG</name>
<comment type="caution">
    <text evidence="2">The sequence shown here is derived from an EMBL/GenBank/DDBJ whole genome shotgun (WGS) entry which is preliminary data.</text>
</comment>
<evidence type="ECO:0000313" key="3">
    <source>
        <dbReference type="Proteomes" id="UP000696485"/>
    </source>
</evidence>
<feature type="compositionally biased region" description="Basic and acidic residues" evidence="1">
    <location>
        <begin position="415"/>
        <end position="427"/>
    </location>
</feature>
<gene>
    <name evidence="2" type="ORF">BG006_007925</name>
</gene>
<accession>A0A9P5SJ32</accession>
<feature type="compositionally biased region" description="Polar residues" evidence="1">
    <location>
        <begin position="173"/>
        <end position="185"/>
    </location>
</feature>
<feature type="compositionally biased region" description="Acidic residues" evidence="1">
    <location>
        <begin position="156"/>
        <end position="165"/>
    </location>
</feature>
<reference evidence="2" key="1">
    <citation type="journal article" date="2020" name="Fungal Divers.">
        <title>Resolving the Mortierellaceae phylogeny through synthesis of multi-gene phylogenetics and phylogenomics.</title>
        <authorList>
            <person name="Vandepol N."/>
            <person name="Liber J."/>
            <person name="Desiro A."/>
            <person name="Na H."/>
            <person name="Kennedy M."/>
            <person name="Barry K."/>
            <person name="Grigoriev I.V."/>
            <person name="Miller A.N."/>
            <person name="O'Donnell K."/>
            <person name="Stajich J.E."/>
            <person name="Bonito G."/>
        </authorList>
    </citation>
    <scope>NUCLEOTIDE SEQUENCE</scope>
    <source>
        <strain evidence="2">NVP1</strain>
    </source>
</reference>
<dbReference type="EMBL" id="JAAAUY010000517">
    <property type="protein sequence ID" value="KAF9328964.1"/>
    <property type="molecule type" value="Genomic_DNA"/>
</dbReference>
<dbReference type="Proteomes" id="UP000696485">
    <property type="component" value="Unassembled WGS sequence"/>
</dbReference>
<evidence type="ECO:0000256" key="1">
    <source>
        <dbReference type="SAM" id="MobiDB-lite"/>
    </source>
</evidence>
<evidence type="ECO:0000313" key="2">
    <source>
        <dbReference type="EMBL" id="KAF9328964.1"/>
    </source>
</evidence>
<feature type="region of interest" description="Disordered" evidence="1">
    <location>
        <begin position="148"/>
        <end position="205"/>
    </location>
</feature>
<organism evidence="2 3">
    <name type="scientific">Podila minutissima</name>
    <dbReference type="NCBI Taxonomy" id="64525"/>
    <lineage>
        <taxon>Eukaryota</taxon>
        <taxon>Fungi</taxon>
        <taxon>Fungi incertae sedis</taxon>
        <taxon>Mucoromycota</taxon>
        <taxon>Mortierellomycotina</taxon>
        <taxon>Mortierellomycetes</taxon>
        <taxon>Mortierellales</taxon>
        <taxon>Mortierellaceae</taxon>
        <taxon>Podila</taxon>
    </lineage>
</organism>
<protein>
    <submittedName>
        <fullName evidence="2">Uncharacterized protein</fullName>
    </submittedName>
</protein>
<keyword evidence="3" id="KW-1185">Reference proteome</keyword>
<dbReference type="AlphaFoldDB" id="A0A9P5SJ32"/>
<sequence>MATLTKPKGSKRLSDWRHSLNAISGTNYFKEKIEPHEITFAGFIHHIQPTSTKECEVEALWSLKILPAIQKSAFQRLRQQFPRLQREWSLSAATRAQLWEDLAKSENATKVKRLQEANLLQLREESTTQLAYMAKKITYEVKEACDDIPTARRETEEYDSNDVGDENDRYSEAINNDEGNNSEPVQHQVDKSREQIGEDEDAEDLTQVASMSPFTRLIGELFRKYGHPSPKADLAAPTQFSSIDVEELYTYSKRILDSWSECSIIEQKNCLVALSGIINALDKSQEPFFSSFDVISSELLDKDLFVVTESQKAIYARLKTQLGQGTMPEVKALRRFCMRRSCDLEELCEEGGALKTEELKIMEIMEIILKEIVAMKCVPNPTETEYVFPWREITRVLFNSDMVARVGELGSSSTRQDRTKLERDNKGAESNVRSRKIDMLHQLYIPTRTTPLELVSWEAKSETASSTVLQCQLRKNIRINVSIQKQLQQYPDSELWTSPVVLDICGPKALAYTVLRIEKDLFVVGAVGDTLIELPRFEEDIHEFFDSGSLSALLRIGNRNTLFANNVKIAYKQYAKAEKMNSMLGRPLRSSTQRLWSTIILAQHTCRRRK</sequence>